<dbReference type="NCBIfam" id="TIGR04294">
    <property type="entry name" value="pre_pil_HX9DG"/>
    <property type="match status" value="1"/>
</dbReference>
<accession>A0ABT6FL31</accession>
<protein>
    <submittedName>
        <fullName evidence="2">DUF1559 domain-containing protein</fullName>
    </submittedName>
</protein>
<proteinExistence type="predicted"/>
<dbReference type="InterPro" id="IPR045584">
    <property type="entry name" value="Pilin-like"/>
</dbReference>
<organism evidence="2 3">
    <name type="scientific">Paludisphaera mucosa</name>
    <dbReference type="NCBI Taxonomy" id="3030827"/>
    <lineage>
        <taxon>Bacteria</taxon>
        <taxon>Pseudomonadati</taxon>
        <taxon>Planctomycetota</taxon>
        <taxon>Planctomycetia</taxon>
        <taxon>Isosphaerales</taxon>
        <taxon>Isosphaeraceae</taxon>
        <taxon>Paludisphaera</taxon>
    </lineage>
</organism>
<evidence type="ECO:0000313" key="2">
    <source>
        <dbReference type="EMBL" id="MDG3008219.1"/>
    </source>
</evidence>
<dbReference type="SUPFAM" id="SSF54523">
    <property type="entry name" value="Pili subunits"/>
    <property type="match status" value="1"/>
</dbReference>
<reference evidence="2 3" key="1">
    <citation type="submission" date="2023-03" db="EMBL/GenBank/DDBJ databases">
        <title>Paludisphaera mucosa sp. nov. a novel planctomycete from northern fen.</title>
        <authorList>
            <person name="Ivanova A."/>
        </authorList>
    </citation>
    <scope>NUCLEOTIDE SEQUENCE [LARGE SCALE GENOMIC DNA]</scope>
    <source>
        <strain evidence="2 3">Pla2</strain>
    </source>
</reference>
<gene>
    <name evidence="2" type="ORF">PZE19_31005</name>
</gene>
<feature type="domain" description="DUF1559" evidence="1">
    <location>
        <begin position="31"/>
        <end position="314"/>
    </location>
</feature>
<keyword evidence="3" id="KW-1185">Reference proteome</keyword>
<dbReference type="RefSeq" id="WP_277864546.1">
    <property type="nucleotide sequence ID" value="NZ_JARRAG010000004.1"/>
</dbReference>
<evidence type="ECO:0000259" key="1">
    <source>
        <dbReference type="Pfam" id="PF07596"/>
    </source>
</evidence>
<sequence length="335" mass="36182">MKPKSGFTLIELLVVIAIIAVLIALLLPAVQSAREAARRAQCVNNLKQIGLAMHNYHSANDSFPPPKIYSGSCADQSNGGQGLVLNTTAFVMILGNLEQTPLMNAYNFSQASSDSAWGGYAGVNVNLLGDAAANSTVVGTMVAGYTCPSDEDPEVVTYEPSNPAAIYSRMNARRSNYGLSSAGYTDYECGPPNTSWLGAFYAEKASSIAKLQDGSSNTILTGEMHQRHAQDWFGPYWGSGTHTSTFARVARRGQWMWQFYYPNAPWGDNDCPGNRAACNPRNLTYAWVYASRHPGGVNVGMGDGSVRFIKNTINYDTFYSLTTIQGGEIVSADAF</sequence>
<dbReference type="NCBIfam" id="TIGR02532">
    <property type="entry name" value="IV_pilin_GFxxxE"/>
    <property type="match status" value="1"/>
</dbReference>
<dbReference type="PANTHER" id="PTHR30093">
    <property type="entry name" value="GENERAL SECRETION PATHWAY PROTEIN G"/>
    <property type="match status" value="1"/>
</dbReference>
<dbReference type="Pfam" id="PF07963">
    <property type="entry name" value="N_methyl"/>
    <property type="match status" value="1"/>
</dbReference>
<dbReference type="EMBL" id="JARRAG010000004">
    <property type="protein sequence ID" value="MDG3008219.1"/>
    <property type="molecule type" value="Genomic_DNA"/>
</dbReference>
<name>A0ABT6FL31_9BACT</name>
<dbReference type="PANTHER" id="PTHR30093:SF2">
    <property type="entry name" value="TYPE II SECRETION SYSTEM PROTEIN H"/>
    <property type="match status" value="1"/>
</dbReference>
<dbReference type="InterPro" id="IPR027558">
    <property type="entry name" value="Pre_pil_HX9DG_C"/>
</dbReference>
<dbReference type="Gene3D" id="3.30.700.10">
    <property type="entry name" value="Glycoprotein, Type 4 Pilin"/>
    <property type="match status" value="1"/>
</dbReference>
<evidence type="ECO:0000313" key="3">
    <source>
        <dbReference type="Proteomes" id="UP001216907"/>
    </source>
</evidence>
<dbReference type="PROSITE" id="PS00409">
    <property type="entry name" value="PROKAR_NTER_METHYL"/>
    <property type="match status" value="1"/>
</dbReference>
<comment type="caution">
    <text evidence="2">The sequence shown here is derived from an EMBL/GenBank/DDBJ whole genome shotgun (WGS) entry which is preliminary data.</text>
</comment>
<dbReference type="Pfam" id="PF07596">
    <property type="entry name" value="SBP_bac_10"/>
    <property type="match status" value="1"/>
</dbReference>
<dbReference type="InterPro" id="IPR012902">
    <property type="entry name" value="N_methyl_site"/>
</dbReference>
<dbReference type="InterPro" id="IPR011453">
    <property type="entry name" value="DUF1559"/>
</dbReference>
<dbReference type="Proteomes" id="UP001216907">
    <property type="component" value="Unassembled WGS sequence"/>
</dbReference>